<evidence type="ECO:0000313" key="1">
    <source>
        <dbReference type="EMBL" id="GGN94830.1"/>
    </source>
</evidence>
<protein>
    <submittedName>
        <fullName evidence="1">Transcriptional regulator</fullName>
    </submittedName>
</protein>
<dbReference type="InterPro" id="IPR036388">
    <property type="entry name" value="WH-like_DNA-bd_sf"/>
</dbReference>
<accession>A0A830GL72</accession>
<dbReference type="EMBL" id="BMOU01000003">
    <property type="protein sequence ID" value="GGN94830.1"/>
    <property type="molecule type" value="Genomic_DNA"/>
</dbReference>
<reference evidence="1" key="2">
    <citation type="submission" date="2020-09" db="EMBL/GenBank/DDBJ databases">
        <authorList>
            <person name="Sun Q."/>
            <person name="Ohkuma M."/>
        </authorList>
    </citation>
    <scope>NUCLEOTIDE SEQUENCE</scope>
    <source>
        <strain evidence="1">JCM 17820</strain>
    </source>
</reference>
<keyword evidence="2" id="KW-1185">Reference proteome</keyword>
<dbReference type="Proteomes" id="UP000605784">
    <property type="component" value="Unassembled WGS sequence"/>
</dbReference>
<dbReference type="AlphaFoldDB" id="A0A830GL72"/>
<reference evidence="1" key="1">
    <citation type="journal article" date="2014" name="Int. J. Syst. Evol. Microbiol.">
        <title>Complete genome sequence of Corynebacterium casei LMG S-19264T (=DSM 44701T), isolated from a smear-ripened cheese.</title>
        <authorList>
            <consortium name="US DOE Joint Genome Institute (JGI-PGF)"/>
            <person name="Walter F."/>
            <person name="Albersmeier A."/>
            <person name="Kalinowski J."/>
            <person name="Ruckert C."/>
        </authorList>
    </citation>
    <scope>NUCLEOTIDE SEQUENCE</scope>
    <source>
        <strain evidence="1">JCM 17820</strain>
    </source>
</reference>
<evidence type="ECO:0000313" key="2">
    <source>
        <dbReference type="Proteomes" id="UP000605784"/>
    </source>
</evidence>
<proteinExistence type="predicted"/>
<dbReference type="RefSeq" id="WP_220639439.1">
    <property type="nucleotide sequence ID" value="NZ_BMOU01000003.1"/>
</dbReference>
<dbReference type="InterPro" id="IPR036390">
    <property type="entry name" value="WH_DNA-bd_sf"/>
</dbReference>
<sequence>MAGTEGANDRILDLLSDDVVKRILIVADREPMSAQSMEPHCDASLATIYRRIEDLLEFGLLRERTELQSDGNHYRRFESNLDRLSVSLDDGDLAIDVDRRDDAPDRLRTMWDAMQPRWD</sequence>
<name>A0A830GL72_9EURY</name>
<gene>
    <name evidence="1" type="ORF">GCM10009030_21560</name>
</gene>
<organism evidence="1 2">
    <name type="scientific">Haloarcula pellucida</name>
    <dbReference type="NCBI Taxonomy" id="1427151"/>
    <lineage>
        <taxon>Archaea</taxon>
        <taxon>Methanobacteriati</taxon>
        <taxon>Methanobacteriota</taxon>
        <taxon>Stenosarchaea group</taxon>
        <taxon>Halobacteria</taxon>
        <taxon>Halobacteriales</taxon>
        <taxon>Haloarculaceae</taxon>
        <taxon>Haloarcula</taxon>
    </lineage>
</organism>
<dbReference type="Gene3D" id="1.10.10.10">
    <property type="entry name" value="Winged helix-like DNA-binding domain superfamily/Winged helix DNA-binding domain"/>
    <property type="match status" value="1"/>
</dbReference>
<comment type="caution">
    <text evidence="1">The sequence shown here is derived from an EMBL/GenBank/DDBJ whole genome shotgun (WGS) entry which is preliminary data.</text>
</comment>
<dbReference type="SUPFAM" id="SSF46785">
    <property type="entry name" value="Winged helix' DNA-binding domain"/>
    <property type="match status" value="1"/>
</dbReference>